<accession>A0A8B8GAK6</accession>
<dbReference type="Pfam" id="PF23565">
    <property type="entry name" value="ARM_TANGO6"/>
    <property type="match status" value="1"/>
</dbReference>
<evidence type="ECO:0000313" key="6">
    <source>
        <dbReference type="RefSeq" id="XP_025420244.1"/>
    </source>
</evidence>
<protein>
    <submittedName>
        <fullName evidence="6">Uncharacterized protein LOC112690445 isoform X1</fullName>
    </submittedName>
</protein>
<dbReference type="PANTHER" id="PTHR20959">
    <property type="entry name" value="TRANSPORT AND GOLGI ORGANIZATION PROTEIN 6 FAMILY MEMBER"/>
    <property type="match status" value="1"/>
</dbReference>
<dbReference type="GeneID" id="112690445"/>
<evidence type="ECO:0000259" key="3">
    <source>
        <dbReference type="Pfam" id="PF23565"/>
    </source>
</evidence>
<dbReference type="InterPro" id="IPR039600">
    <property type="entry name" value="TANGO6/Rtp1"/>
</dbReference>
<dbReference type="Pfam" id="PF25267">
    <property type="entry name" value="TANGO6_N"/>
    <property type="match status" value="1"/>
</dbReference>
<dbReference type="InterPro" id="IPR011989">
    <property type="entry name" value="ARM-like"/>
</dbReference>
<dbReference type="InterPro" id="IPR057407">
    <property type="entry name" value="HEAT_TANGO6"/>
</dbReference>
<evidence type="ECO:0000256" key="1">
    <source>
        <dbReference type="ARBA" id="ARBA00005724"/>
    </source>
</evidence>
<dbReference type="OrthoDB" id="39591at2759"/>
<dbReference type="CTD" id="79613"/>
<dbReference type="InterPro" id="IPR016024">
    <property type="entry name" value="ARM-type_fold"/>
</dbReference>
<dbReference type="GO" id="GO:0009306">
    <property type="term" value="P:protein secretion"/>
    <property type="evidence" value="ECO:0007669"/>
    <property type="project" value="TreeGrafter"/>
</dbReference>
<proteinExistence type="inferred from homology"/>
<evidence type="ECO:0000259" key="2">
    <source>
        <dbReference type="Pfam" id="PF10363"/>
    </source>
</evidence>
<dbReference type="AlphaFoldDB" id="A0A8B8GAK6"/>
<gene>
    <name evidence="6" type="primary">LOC112690445</name>
</gene>
<dbReference type="PANTHER" id="PTHR20959:SF1">
    <property type="entry name" value="TRANSPORT AND GOLGI ORGANIZATION PROTEIN 6 HOMOLOG"/>
    <property type="match status" value="1"/>
</dbReference>
<name>A0A8B8GAK6_9HEMI</name>
<dbReference type="Gene3D" id="1.25.10.10">
    <property type="entry name" value="Leucine-rich Repeat Variant"/>
    <property type="match status" value="1"/>
</dbReference>
<feature type="domain" description="TANGO6 N-terminal" evidence="4">
    <location>
        <begin position="79"/>
        <end position="230"/>
    </location>
</feature>
<feature type="domain" description="RNA polymerase II assembly factor Rtp1 C-terminal" evidence="2">
    <location>
        <begin position="631"/>
        <end position="740"/>
    </location>
</feature>
<dbReference type="InterPro" id="IPR019451">
    <property type="entry name" value="Rtp1_C1"/>
</dbReference>
<comment type="similarity">
    <text evidence="1">Belongs to the Tango6 family.</text>
</comment>
<sequence>MDDIKNIINLMSKITSIIDPGDASFENNLKCVLELDQSLGYSNEYANQSTRFSYVMKTIELLTRLKDCLLLHPNDHIGEILSVSQCATVSKCINSVISFGLIPCLIPSVWKSFNYKNKRIIEFTEEISPNTKYKELKFNVNSLFALMKDPTFKKLIIVEHSDVLLAGLCQLCLLPIAKPGTKIAKESAIDELKYEQLIKEQNTFKNILIEKILLDKDPFFIREVIFVIGLKKIQKHLKLGLEELFSDLLIHDDGIQTFLRIACDHVAETSQNLDGIGLHEWSNLIHSYYTKSNLKYKKYIVPQIWNLLRSNAKVHQYKFRSIGVFCVHLMFSENYNDFLEYYLNPIEQLIKRSRLQMTEIFAELSTSIEDLYTLFYQFRDAMWSLNPKLLVNVAPTIYNLYTATASGVYHLKSKLEDLVFLILTNFSDSKDHLKLIIFSRYLIDAIYDDDGNISIKCTHNEHQLNLESQVNVVIDLIDRRFDLKSMKFMFVTLLDMYIDTASDEYTIMEKLFIIKAIIHLIEKNDVQNSISKDPENVLNLIKSLLQNIHEDNSVDFEFLTIIIMVLGSVLENIDQTFIYQLDFFSDYLPKLSENIDDTVLKDMLLEICQKIKRIKNSCIKEPISDQRTIDDVLNDTRDPLLPCRAHALMELKKMIESGDETVLAKKSIILIVIQENLKNVDSYIYLSAIFTLSSLCSYYPDDIMPILCEVYVNPTICHHSSETRLKIGEVLMKTVKFLNETIPWHKNRLINTFMAGVRDEDHLLRASSLSNLADVCRLLRYKLGSIVAEIVKCVDYVLNFDLAVEPRRAAVLLFQMIIEGCSLELLEICEGSIKDIYHILKHQYQCSKDETTKLHAQIAIERLNDVMKALFLNDKNILK</sequence>
<keyword evidence="5" id="KW-1185">Reference proteome</keyword>
<dbReference type="RefSeq" id="XP_025420244.1">
    <property type="nucleotide sequence ID" value="XM_025564459.1"/>
</dbReference>
<evidence type="ECO:0000313" key="5">
    <source>
        <dbReference type="Proteomes" id="UP000694846"/>
    </source>
</evidence>
<dbReference type="SUPFAM" id="SSF48371">
    <property type="entry name" value="ARM repeat"/>
    <property type="match status" value="1"/>
</dbReference>
<dbReference type="Proteomes" id="UP000694846">
    <property type="component" value="Unplaced"/>
</dbReference>
<dbReference type="InterPro" id="IPR057347">
    <property type="entry name" value="TANGO6_N"/>
</dbReference>
<dbReference type="Pfam" id="PF10363">
    <property type="entry name" value="RTP1_C1"/>
    <property type="match status" value="1"/>
</dbReference>
<reference evidence="6" key="1">
    <citation type="submission" date="2025-08" db="UniProtKB">
        <authorList>
            <consortium name="RefSeq"/>
        </authorList>
    </citation>
    <scope>IDENTIFICATION</scope>
    <source>
        <tissue evidence="6">Whole body</tissue>
    </source>
</reference>
<organism evidence="5 6">
    <name type="scientific">Sipha flava</name>
    <name type="common">yellow sugarcane aphid</name>
    <dbReference type="NCBI Taxonomy" id="143950"/>
    <lineage>
        <taxon>Eukaryota</taxon>
        <taxon>Metazoa</taxon>
        <taxon>Ecdysozoa</taxon>
        <taxon>Arthropoda</taxon>
        <taxon>Hexapoda</taxon>
        <taxon>Insecta</taxon>
        <taxon>Pterygota</taxon>
        <taxon>Neoptera</taxon>
        <taxon>Paraneoptera</taxon>
        <taxon>Hemiptera</taxon>
        <taxon>Sternorrhyncha</taxon>
        <taxon>Aphidomorpha</taxon>
        <taxon>Aphidoidea</taxon>
        <taxon>Aphididae</taxon>
        <taxon>Sipha</taxon>
    </lineage>
</organism>
<feature type="domain" description="TANGO6 HEAT repeat" evidence="3">
    <location>
        <begin position="249"/>
        <end position="432"/>
    </location>
</feature>
<evidence type="ECO:0000259" key="4">
    <source>
        <dbReference type="Pfam" id="PF25267"/>
    </source>
</evidence>